<feature type="domain" description="HTH marR-type" evidence="1">
    <location>
        <begin position="34"/>
        <end position="90"/>
    </location>
</feature>
<keyword evidence="2" id="KW-0238">DNA-binding</keyword>
<dbReference type="InterPro" id="IPR000835">
    <property type="entry name" value="HTH_MarR-typ"/>
</dbReference>
<dbReference type="EMBL" id="JBIAQY010000006">
    <property type="protein sequence ID" value="MFF3569937.1"/>
    <property type="molecule type" value="Genomic_DNA"/>
</dbReference>
<dbReference type="InterPro" id="IPR036388">
    <property type="entry name" value="WH-like_DNA-bd_sf"/>
</dbReference>
<gene>
    <name evidence="2" type="ORF">ACFYXQ_19355</name>
</gene>
<proteinExistence type="predicted"/>
<keyword evidence="3" id="KW-1185">Reference proteome</keyword>
<organism evidence="2 3">
    <name type="scientific">Nocardia jiangxiensis</name>
    <dbReference type="NCBI Taxonomy" id="282685"/>
    <lineage>
        <taxon>Bacteria</taxon>
        <taxon>Bacillati</taxon>
        <taxon>Actinomycetota</taxon>
        <taxon>Actinomycetes</taxon>
        <taxon>Mycobacteriales</taxon>
        <taxon>Nocardiaceae</taxon>
        <taxon>Nocardia</taxon>
    </lineage>
</organism>
<evidence type="ECO:0000259" key="1">
    <source>
        <dbReference type="Pfam" id="PF13463"/>
    </source>
</evidence>
<dbReference type="GO" id="GO:0003677">
    <property type="term" value="F:DNA binding"/>
    <property type="evidence" value="ECO:0007669"/>
    <property type="project" value="UniProtKB-KW"/>
</dbReference>
<protein>
    <submittedName>
        <fullName evidence="2">Winged helix DNA-binding protein</fullName>
    </submittedName>
</protein>
<dbReference type="Pfam" id="PF13463">
    <property type="entry name" value="HTH_27"/>
    <property type="match status" value="1"/>
</dbReference>
<evidence type="ECO:0000313" key="2">
    <source>
        <dbReference type="EMBL" id="MFF3569937.1"/>
    </source>
</evidence>
<sequence>MNIAELHRLVRVLREIASSSTGGTGDRQMSAGMVAIMQDVTGHPDSAIGDIAERTGLAQSFVSKTVVRLREQGVFQVSQDPRDGRRTLVAVRPGSVARKQVPDTSTPIEEGVRAVFPELTDAQMNRIMLGLSVLADEILGDRTPEPQISAHRARN</sequence>
<comment type="caution">
    <text evidence="2">The sequence shown here is derived from an EMBL/GenBank/DDBJ whole genome shotgun (WGS) entry which is preliminary data.</text>
</comment>
<dbReference type="InterPro" id="IPR036390">
    <property type="entry name" value="WH_DNA-bd_sf"/>
</dbReference>
<dbReference type="SUPFAM" id="SSF46785">
    <property type="entry name" value="Winged helix' DNA-binding domain"/>
    <property type="match status" value="1"/>
</dbReference>
<dbReference type="RefSeq" id="WP_387404477.1">
    <property type="nucleotide sequence ID" value="NZ_JBIAQY010000006.1"/>
</dbReference>
<accession>A0ABW6S0W6</accession>
<reference evidence="2 3" key="1">
    <citation type="submission" date="2024-10" db="EMBL/GenBank/DDBJ databases">
        <title>The Natural Products Discovery Center: Release of the First 8490 Sequenced Strains for Exploring Actinobacteria Biosynthetic Diversity.</title>
        <authorList>
            <person name="Kalkreuter E."/>
            <person name="Kautsar S.A."/>
            <person name="Yang D."/>
            <person name="Bader C.D."/>
            <person name="Teijaro C.N."/>
            <person name="Fluegel L."/>
            <person name="Davis C.M."/>
            <person name="Simpson J.R."/>
            <person name="Lauterbach L."/>
            <person name="Steele A.D."/>
            <person name="Gui C."/>
            <person name="Meng S."/>
            <person name="Li G."/>
            <person name="Viehrig K."/>
            <person name="Ye F."/>
            <person name="Su P."/>
            <person name="Kiefer A.F."/>
            <person name="Nichols A."/>
            <person name="Cepeda A.J."/>
            <person name="Yan W."/>
            <person name="Fan B."/>
            <person name="Jiang Y."/>
            <person name="Adhikari A."/>
            <person name="Zheng C.-J."/>
            <person name="Schuster L."/>
            <person name="Cowan T.M."/>
            <person name="Smanski M.J."/>
            <person name="Chevrette M.G."/>
            <person name="De Carvalho L.P.S."/>
            <person name="Shen B."/>
        </authorList>
    </citation>
    <scope>NUCLEOTIDE SEQUENCE [LARGE SCALE GENOMIC DNA]</scope>
    <source>
        <strain evidence="2 3">NPDC002593</strain>
    </source>
</reference>
<name>A0ABW6S0W6_9NOCA</name>
<dbReference type="Gene3D" id="1.10.10.10">
    <property type="entry name" value="Winged helix-like DNA-binding domain superfamily/Winged helix DNA-binding domain"/>
    <property type="match status" value="1"/>
</dbReference>
<evidence type="ECO:0000313" key="3">
    <source>
        <dbReference type="Proteomes" id="UP001601992"/>
    </source>
</evidence>
<dbReference type="Proteomes" id="UP001601992">
    <property type="component" value="Unassembled WGS sequence"/>
</dbReference>